<evidence type="ECO:0000256" key="2">
    <source>
        <dbReference type="ARBA" id="ARBA00011738"/>
    </source>
</evidence>
<dbReference type="SUPFAM" id="SSF56300">
    <property type="entry name" value="Metallo-dependent phosphatases"/>
    <property type="match status" value="1"/>
</dbReference>
<dbReference type="InterPro" id="IPR008963">
    <property type="entry name" value="Purple_acid_Pase-like_N"/>
</dbReference>
<dbReference type="GO" id="GO:0046872">
    <property type="term" value="F:metal ion binding"/>
    <property type="evidence" value="ECO:0007669"/>
    <property type="project" value="InterPro"/>
</dbReference>
<dbReference type="EC" id="3.1.3.2" evidence="5"/>
<evidence type="ECO:0000259" key="7">
    <source>
        <dbReference type="Pfam" id="PF00149"/>
    </source>
</evidence>
<dbReference type="Pfam" id="PF17808">
    <property type="entry name" value="fn3_PAP"/>
    <property type="match status" value="1"/>
</dbReference>
<evidence type="ECO:0000259" key="8">
    <source>
        <dbReference type="Pfam" id="PF16656"/>
    </source>
</evidence>
<dbReference type="InterPro" id="IPR040974">
    <property type="entry name" value="Fn3_PAP"/>
</dbReference>
<comment type="caution">
    <text evidence="10">The sequence shown here is derived from an EMBL/GenBank/DDBJ whole genome shotgun (WGS) entry which is preliminary data.</text>
</comment>
<evidence type="ECO:0000313" key="10">
    <source>
        <dbReference type="EMBL" id="CAI8008588.1"/>
    </source>
</evidence>
<keyword evidence="6" id="KW-0472">Membrane</keyword>
<evidence type="ECO:0000256" key="5">
    <source>
        <dbReference type="RuleBase" id="RU361203"/>
    </source>
</evidence>
<keyword evidence="4" id="KW-0732">Signal</keyword>
<feature type="transmembrane region" description="Helical" evidence="6">
    <location>
        <begin position="45"/>
        <end position="69"/>
    </location>
</feature>
<keyword evidence="11" id="KW-1185">Reference proteome</keyword>
<evidence type="ECO:0000256" key="1">
    <source>
        <dbReference type="ARBA" id="ARBA00004613"/>
    </source>
</evidence>
<proteinExistence type="inferred from homology"/>
<dbReference type="Proteomes" id="UP001174909">
    <property type="component" value="Unassembled WGS sequence"/>
</dbReference>
<comment type="catalytic activity">
    <reaction evidence="5">
        <text>a phosphate monoester + H2O = an alcohol + phosphate</text>
        <dbReference type="Rhea" id="RHEA:15017"/>
        <dbReference type="ChEBI" id="CHEBI:15377"/>
        <dbReference type="ChEBI" id="CHEBI:30879"/>
        <dbReference type="ChEBI" id="CHEBI:43474"/>
        <dbReference type="ChEBI" id="CHEBI:67140"/>
        <dbReference type="EC" id="3.1.3.2"/>
    </reaction>
</comment>
<dbReference type="Gene3D" id="2.60.40.380">
    <property type="entry name" value="Purple acid phosphatase-like, N-terminal"/>
    <property type="match status" value="1"/>
</dbReference>
<organism evidence="10 11">
    <name type="scientific">Geodia barretti</name>
    <name type="common">Barrett's horny sponge</name>
    <dbReference type="NCBI Taxonomy" id="519541"/>
    <lineage>
        <taxon>Eukaryota</taxon>
        <taxon>Metazoa</taxon>
        <taxon>Porifera</taxon>
        <taxon>Demospongiae</taxon>
        <taxon>Heteroscleromorpha</taxon>
        <taxon>Tetractinellida</taxon>
        <taxon>Astrophorina</taxon>
        <taxon>Geodiidae</taxon>
        <taxon>Geodia</taxon>
    </lineage>
</organism>
<feature type="domain" description="Purple acid phosphatase Fn3-like" evidence="9">
    <location>
        <begin position="96"/>
        <end position="189"/>
    </location>
</feature>
<keyword evidence="3" id="KW-0964">Secreted</keyword>
<dbReference type="Pfam" id="PF00149">
    <property type="entry name" value="Metallophos"/>
    <property type="match status" value="1"/>
</dbReference>
<evidence type="ECO:0000313" key="11">
    <source>
        <dbReference type="Proteomes" id="UP001174909"/>
    </source>
</evidence>
<evidence type="ECO:0000256" key="4">
    <source>
        <dbReference type="ARBA" id="ARBA00022729"/>
    </source>
</evidence>
<dbReference type="Gene3D" id="3.60.21.10">
    <property type="match status" value="1"/>
</dbReference>
<dbReference type="GO" id="GO:0005576">
    <property type="term" value="C:extracellular region"/>
    <property type="evidence" value="ECO:0007669"/>
    <property type="project" value="UniProtKB-SubCell"/>
</dbReference>
<keyword evidence="6" id="KW-1133">Transmembrane helix</keyword>
<accession>A0AA35W569</accession>
<comment type="subunit">
    <text evidence="2">Homodimer.</text>
</comment>
<dbReference type="PANTHER" id="PTHR45778">
    <property type="entry name" value="PURPLE ACID PHOSPHATASE-RELATED"/>
    <property type="match status" value="1"/>
</dbReference>
<evidence type="ECO:0000256" key="6">
    <source>
        <dbReference type="SAM" id="Phobius"/>
    </source>
</evidence>
<sequence length="479" mass="53217">MAEKGPLIEQDDGHYSEEEALVYISDEKHPSGATRKAEVRRERRLCYCVVGVMAGSVALGVVVAISLFFTFHEGYFNQDQDNSVNDSPVTLKTSLTVNTSELDHSGEWVLVKWVNVPDPNISDWVGLYSVPGNFKENGINVTAKAPVKFQYADYSQTHMTKGEGSIQFRLVNIRQPLVFGLFRGGLDTHLETAQFSQATTLALSDTVSFKNWNEPLQVHLALTNDPTEMIVSWVTNSSSNPEVNWGTESGNLTNTLKANSSSYSASDMCGSPAIDFGYRDPGLLHKAKLSGLQPGLTYYYTCGDQQFGWSQEFSFRAATPANASATTRVVVYGDMGNGHVDGTWQVIREQPGAVNTSRMLRGLVNQTDVVFHIGDISYARGFANVWDEFFDEVQAVCGNVPYMVCIGNHERNWNEPTSYWKSPDSMGECGVPYERRFPMPRPALDQPWYNIDYGSVHYLVMSTEHNFTKGLHSVPVSGE</sequence>
<evidence type="ECO:0000259" key="9">
    <source>
        <dbReference type="Pfam" id="PF17808"/>
    </source>
</evidence>
<comment type="subcellular location">
    <subcellularLocation>
        <location evidence="1">Secreted</location>
    </subcellularLocation>
</comment>
<reference evidence="10" key="1">
    <citation type="submission" date="2023-03" db="EMBL/GenBank/DDBJ databases">
        <authorList>
            <person name="Steffen K."/>
            <person name="Cardenas P."/>
        </authorList>
    </citation>
    <scope>NUCLEOTIDE SEQUENCE</scope>
</reference>
<keyword evidence="6" id="KW-0812">Transmembrane</keyword>
<dbReference type="EMBL" id="CASHTH010000869">
    <property type="protein sequence ID" value="CAI8008588.1"/>
    <property type="molecule type" value="Genomic_DNA"/>
</dbReference>
<dbReference type="InterPro" id="IPR015914">
    <property type="entry name" value="PAPs_N"/>
</dbReference>
<evidence type="ECO:0000256" key="3">
    <source>
        <dbReference type="ARBA" id="ARBA00022525"/>
    </source>
</evidence>
<protein>
    <recommendedName>
        <fullName evidence="5">Purple acid phosphatase</fullName>
        <ecNumber evidence="5">3.1.3.2</ecNumber>
    </recommendedName>
</protein>
<dbReference type="GO" id="GO:0003993">
    <property type="term" value="F:acid phosphatase activity"/>
    <property type="evidence" value="ECO:0007669"/>
    <property type="project" value="UniProtKB-EC"/>
</dbReference>
<dbReference type="InterPro" id="IPR029052">
    <property type="entry name" value="Metallo-depent_PP-like"/>
</dbReference>
<dbReference type="AlphaFoldDB" id="A0AA35W569"/>
<keyword evidence="5" id="KW-0378">Hydrolase</keyword>
<dbReference type="SUPFAM" id="SSF49363">
    <property type="entry name" value="Purple acid phosphatase, N-terminal domain"/>
    <property type="match status" value="1"/>
</dbReference>
<dbReference type="InterPro" id="IPR004843">
    <property type="entry name" value="Calcineurin-like_PHP"/>
</dbReference>
<gene>
    <name evidence="10" type="ORF">GBAR_LOCUS5875</name>
</gene>
<comment type="similarity">
    <text evidence="5">Belongs to the metallophosphoesterase superfamily. Purple acid phosphatase family.</text>
</comment>
<dbReference type="Pfam" id="PF16656">
    <property type="entry name" value="Pur_ac_phosph_N"/>
    <property type="match status" value="1"/>
</dbReference>
<feature type="domain" description="Calcineurin-like phosphoesterase" evidence="7">
    <location>
        <begin position="328"/>
        <end position="424"/>
    </location>
</feature>
<dbReference type="PANTHER" id="PTHR45778:SF3">
    <property type="entry name" value="PURPLE ACID PHOSPHATASE"/>
    <property type="match status" value="1"/>
</dbReference>
<name>A0AA35W569_GEOBA</name>
<feature type="domain" description="Purple acid phosphatase N-terminal" evidence="8">
    <location>
        <begin position="215"/>
        <end position="316"/>
    </location>
</feature>